<dbReference type="EMBL" id="JADGJQ010000170">
    <property type="protein sequence ID" value="KAJ3166374.1"/>
    <property type="molecule type" value="Genomic_DNA"/>
</dbReference>
<accession>A0AAD5TAR0</accession>
<comment type="caution">
    <text evidence="2">The sequence shown here is derived from an EMBL/GenBank/DDBJ whole genome shotgun (WGS) entry which is preliminary data.</text>
</comment>
<feature type="non-terminal residue" evidence="2">
    <location>
        <position position="188"/>
    </location>
</feature>
<feature type="region of interest" description="Disordered" evidence="1">
    <location>
        <begin position="106"/>
        <end position="188"/>
    </location>
</feature>
<name>A0AAD5TAR0_9FUNG</name>
<sequence>MVKDAHKLALESVIADLPDATWEDLCKSWTAEEEALPSSDKRNATQARRAERLAYFRRAKNVFNEVKEKETSESLSEQSLLEHIIQIHETQSGNTTIQSRTTASLVSKLSEGGTRKRGAQYEEVAMATTPPRHPPSVREMSPPAKRRRAVGVNDPFAAESSSDVEDEDFVPSSQSLPSDEDSGSGDDK</sequence>
<evidence type="ECO:0000313" key="3">
    <source>
        <dbReference type="Proteomes" id="UP001212152"/>
    </source>
</evidence>
<keyword evidence="3" id="KW-1185">Reference proteome</keyword>
<gene>
    <name evidence="2" type="ORF">HDU87_002205</name>
</gene>
<evidence type="ECO:0000256" key="1">
    <source>
        <dbReference type="SAM" id="MobiDB-lite"/>
    </source>
</evidence>
<proteinExistence type="predicted"/>
<protein>
    <submittedName>
        <fullName evidence="2">Uncharacterized protein</fullName>
    </submittedName>
</protein>
<feature type="compositionally biased region" description="Acidic residues" evidence="1">
    <location>
        <begin position="178"/>
        <end position="188"/>
    </location>
</feature>
<dbReference type="AlphaFoldDB" id="A0AAD5TAR0"/>
<organism evidence="2 3">
    <name type="scientific">Geranomyces variabilis</name>
    <dbReference type="NCBI Taxonomy" id="109894"/>
    <lineage>
        <taxon>Eukaryota</taxon>
        <taxon>Fungi</taxon>
        <taxon>Fungi incertae sedis</taxon>
        <taxon>Chytridiomycota</taxon>
        <taxon>Chytridiomycota incertae sedis</taxon>
        <taxon>Chytridiomycetes</taxon>
        <taxon>Spizellomycetales</taxon>
        <taxon>Powellomycetaceae</taxon>
        <taxon>Geranomyces</taxon>
    </lineage>
</organism>
<reference evidence="2" key="1">
    <citation type="submission" date="2020-05" db="EMBL/GenBank/DDBJ databases">
        <title>Phylogenomic resolution of chytrid fungi.</title>
        <authorList>
            <person name="Stajich J.E."/>
            <person name="Amses K."/>
            <person name="Simmons R."/>
            <person name="Seto K."/>
            <person name="Myers J."/>
            <person name="Bonds A."/>
            <person name="Quandt C.A."/>
            <person name="Barry K."/>
            <person name="Liu P."/>
            <person name="Grigoriev I."/>
            <person name="Longcore J.E."/>
            <person name="James T.Y."/>
        </authorList>
    </citation>
    <scope>NUCLEOTIDE SEQUENCE</scope>
    <source>
        <strain evidence="2">JEL0379</strain>
    </source>
</reference>
<dbReference type="Proteomes" id="UP001212152">
    <property type="component" value="Unassembled WGS sequence"/>
</dbReference>
<evidence type="ECO:0000313" key="2">
    <source>
        <dbReference type="EMBL" id="KAJ3166374.1"/>
    </source>
</evidence>